<dbReference type="Pfam" id="PF17389">
    <property type="entry name" value="Bac_rhamnosid6H"/>
    <property type="match status" value="1"/>
</dbReference>
<feature type="domain" description="Alpha-L-rhamnosidase concanavalin-like" evidence="4">
    <location>
        <begin position="352"/>
        <end position="445"/>
    </location>
</feature>
<evidence type="ECO:0000259" key="7">
    <source>
        <dbReference type="Pfam" id="PF17390"/>
    </source>
</evidence>
<dbReference type="SUPFAM" id="SSF48208">
    <property type="entry name" value="Six-hairpin glycosidases"/>
    <property type="match status" value="1"/>
</dbReference>
<comment type="caution">
    <text evidence="8">The sequence shown here is derived from an EMBL/GenBank/DDBJ whole genome shotgun (WGS) entry which is preliminary data.</text>
</comment>
<dbReference type="InterPro" id="IPR013737">
    <property type="entry name" value="Bac_rhamnosid_N"/>
</dbReference>
<reference evidence="8" key="1">
    <citation type="submission" date="2019-08" db="EMBL/GenBank/DDBJ databases">
        <authorList>
            <person name="Kucharzyk K."/>
            <person name="Murdoch R.W."/>
            <person name="Higgins S."/>
            <person name="Loffler F."/>
        </authorList>
    </citation>
    <scope>NUCLEOTIDE SEQUENCE</scope>
</reference>
<evidence type="ECO:0000256" key="1">
    <source>
        <dbReference type="ARBA" id="ARBA00001445"/>
    </source>
</evidence>
<dbReference type="Gene3D" id="1.50.10.10">
    <property type="match status" value="1"/>
</dbReference>
<dbReference type="Pfam" id="PF25788">
    <property type="entry name" value="Ig_Rha78A_N"/>
    <property type="match status" value="1"/>
</dbReference>
<feature type="domain" description="Alpha-L-rhamnosidase six-hairpin glycosidase" evidence="6">
    <location>
        <begin position="454"/>
        <end position="793"/>
    </location>
</feature>
<dbReference type="Gene3D" id="2.60.40.10">
    <property type="entry name" value="Immunoglobulins"/>
    <property type="match status" value="1"/>
</dbReference>
<dbReference type="Pfam" id="PF05592">
    <property type="entry name" value="Bac_rhamnosid"/>
    <property type="match status" value="1"/>
</dbReference>
<dbReference type="GO" id="GO:0030596">
    <property type="term" value="F:alpha-L-rhamnosidase activity"/>
    <property type="evidence" value="ECO:0007669"/>
    <property type="project" value="UniProtKB-EC"/>
</dbReference>
<name>A0A644XM23_9ZZZZ</name>
<dbReference type="PANTHER" id="PTHR33307">
    <property type="entry name" value="ALPHA-RHAMNOSIDASE (EUROFUNG)"/>
    <property type="match status" value="1"/>
</dbReference>
<dbReference type="InterPro" id="IPR035398">
    <property type="entry name" value="Bac_rhamnosid_C"/>
</dbReference>
<protein>
    <recommendedName>
        <fullName evidence="2">alpha-L-rhamnosidase</fullName>
        <ecNumber evidence="2">3.2.1.40</ecNumber>
    </recommendedName>
</protein>
<feature type="domain" description="Bacterial alpha-L-rhamnosidase N-terminal" evidence="5">
    <location>
        <begin position="179"/>
        <end position="342"/>
    </location>
</feature>
<organism evidence="8">
    <name type="scientific">bioreactor metagenome</name>
    <dbReference type="NCBI Taxonomy" id="1076179"/>
    <lineage>
        <taxon>unclassified sequences</taxon>
        <taxon>metagenomes</taxon>
        <taxon>ecological metagenomes</taxon>
    </lineage>
</organism>
<dbReference type="InterPro" id="IPR008902">
    <property type="entry name" value="Rhamnosid_concanavalin"/>
</dbReference>
<dbReference type="Pfam" id="PF17390">
    <property type="entry name" value="Bac_rhamnosid_C"/>
    <property type="match status" value="1"/>
</dbReference>
<gene>
    <name evidence="8" type="ORF">SDC9_63613</name>
</gene>
<sequence length="877" mass="99172">MKLIKPVEILICSLIFLSTFGCSQSNISKIADLKCENLRDPLGINTSHPRFSWKNSSDKEGTNQIAYQILVAGNVGNLSEGKADFWNSGKIESPSTILVDYQGKDLHSRQLLYWKVRVWDENNNVSKWSETGTFSIGILDESDWAASYIGYPTENGFQNCPQFRKVFSIEKVNKDESYLLHINSLGYHEVYINGQKAGNDVLSPAVSQFNKRSLINTYDVTSYVKAGENNLIIWLGSGWYSKGLPGVIGEGPLVKAQLEKISGQSSENIVVTDDTWMARNSEYTRISDWMSGRYGGEEVSGNLETQNRLFTEPEKLIWNKASVVEAPKHTVTPQMVEPNRITKEIKPSKIDKLNDSTFLVDMGTTLAGWFEITFPQLKKNQKVVLEYSDHLDENGQLVNQGQTDRYIASGNGTEFFKNKFNYHGFRYVKISNLYEAPKPASIKADLIRTDFESISGFECSDTDLNRIHDMVSYTLQCLGLGGYLVDCPQIERLGYGGDGNASTVTAQIMFNLAPLYSNWLDAWSDVIREDGSMPHTAPNPYSAGGGPYWCGFIISASWHPYQNYGDINVLKKYYPVMQKWLGYVEKHSIDGLLKRWPNTDYRNWYLGDWATPDGVGNPNHLDERSVDLVNNCYLSVCLSQIADIAGVLGKEDDKKLYSEKKTNLNKVIHNTFFDEQRGYYSTGSQIDLIFPMLAEAVPQNQHDNLIKILMERTEKEDNGHLNTGLVGIPVMMEWATKNNQPEFIYSMLKKKTYPGYLYMLDNGATTTWEHWNGARSRIHNCYNGVGQWFYQSIGGIRQIDGKVAYSEFLVDPQIPAGVTWAKTRINTPKGWISVHWKILDRRMKMDVEVPVGSIAKVKCPDGLVELQSGKHSIEYPL</sequence>
<keyword evidence="3" id="KW-0378">Hydrolase</keyword>
<dbReference type="GO" id="GO:0005975">
    <property type="term" value="P:carbohydrate metabolic process"/>
    <property type="evidence" value="ECO:0007669"/>
    <property type="project" value="InterPro"/>
</dbReference>
<dbReference type="EC" id="3.2.1.40" evidence="2"/>
<dbReference type="Pfam" id="PF08531">
    <property type="entry name" value="Bac_rhamnosid_N"/>
    <property type="match status" value="1"/>
</dbReference>
<evidence type="ECO:0000259" key="4">
    <source>
        <dbReference type="Pfam" id="PF05592"/>
    </source>
</evidence>
<evidence type="ECO:0000259" key="5">
    <source>
        <dbReference type="Pfam" id="PF08531"/>
    </source>
</evidence>
<evidence type="ECO:0000256" key="2">
    <source>
        <dbReference type="ARBA" id="ARBA00012652"/>
    </source>
</evidence>
<dbReference type="InterPro" id="IPR016007">
    <property type="entry name" value="Alpha_rhamnosid"/>
</dbReference>
<dbReference type="InterPro" id="IPR013783">
    <property type="entry name" value="Ig-like_fold"/>
</dbReference>
<dbReference type="PIRSF" id="PIRSF010631">
    <property type="entry name" value="A-rhamnsds"/>
    <property type="match status" value="1"/>
</dbReference>
<evidence type="ECO:0000313" key="8">
    <source>
        <dbReference type="EMBL" id="MPM17225.1"/>
    </source>
</evidence>
<accession>A0A644XM23</accession>
<dbReference type="Gene3D" id="2.60.420.10">
    <property type="entry name" value="Maltose phosphorylase, domain 3"/>
    <property type="match status" value="1"/>
</dbReference>
<dbReference type="InterPro" id="IPR008979">
    <property type="entry name" value="Galactose-bd-like_sf"/>
</dbReference>
<dbReference type="InterPro" id="IPR008928">
    <property type="entry name" value="6-hairpin_glycosidase_sf"/>
</dbReference>
<comment type="catalytic activity">
    <reaction evidence="1">
        <text>Hydrolysis of terminal non-reducing alpha-L-rhamnose residues in alpha-L-rhamnosides.</text>
        <dbReference type="EC" id="3.2.1.40"/>
    </reaction>
</comment>
<proteinExistence type="predicted"/>
<feature type="domain" description="Alpha-L-rhamnosidase C-terminal" evidence="7">
    <location>
        <begin position="795"/>
        <end position="873"/>
    </location>
</feature>
<dbReference type="AlphaFoldDB" id="A0A644XM23"/>
<evidence type="ECO:0000256" key="3">
    <source>
        <dbReference type="ARBA" id="ARBA00022801"/>
    </source>
</evidence>
<dbReference type="EMBL" id="VSSQ01002757">
    <property type="protein sequence ID" value="MPM17225.1"/>
    <property type="molecule type" value="Genomic_DNA"/>
</dbReference>
<dbReference type="PROSITE" id="PS51257">
    <property type="entry name" value="PROKAR_LIPOPROTEIN"/>
    <property type="match status" value="1"/>
</dbReference>
<evidence type="ECO:0000259" key="6">
    <source>
        <dbReference type="Pfam" id="PF17389"/>
    </source>
</evidence>
<dbReference type="InterPro" id="IPR012341">
    <property type="entry name" value="6hp_glycosidase-like_sf"/>
</dbReference>
<dbReference type="PANTHER" id="PTHR33307:SF6">
    <property type="entry name" value="ALPHA-RHAMNOSIDASE (EUROFUNG)-RELATED"/>
    <property type="match status" value="1"/>
</dbReference>
<dbReference type="SUPFAM" id="SSF49785">
    <property type="entry name" value="Galactose-binding domain-like"/>
    <property type="match status" value="1"/>
</dbReference>
<dbReference type="Gene3D" id="2.60.120.260">
    <property type="entry name" value="Galactose-binding domain-like"/>
    <property type="match status" value="2"/>
</dbReference>
<dbReference type="InterPro" id="IPR035396">
    <property type="entry name" value="Bac_rhamnosid6H"/>
</dbReference>